<evidence type="ECO:0000256" key="2">
    <source>
        <dbReference type="ARBA" id="ARBA00022679"/>
    </source>
</evidence>
<gene>
    <name evidence="4" type="ORF">POM88_006500</name>
</gene>
<accession>A0AAD8J2P8</accession>
<proteinExistence type="predicted"/>
<dbReference type="Pfam" id="PF00201">
    <property type="entry name" value="UDPGT"/>
    <property type="match status" value="1"/>
</dbReference>
<evidence type="ECO:0000256" key="1">
    <source>
        <dbReference type="ARBA" id="ARBA00004721"/>
    </source>
</evidence>
<dbReference type="Gene3D" id="3.40.50.2000">
    <property type="entry name" value="Glycogen Phosphorylase B"/>
    <property type="match status" value="1"/>
</dbReference>
<dbReference type="AlphaFoldDB" id="A0AAD8J2P8"/>
<dbReference type="GO" id="GO:0008299">
    <property type="term" value="P:isoprenoid biosynthetic process"/>
    <property type="evidence" value="ECO:0007669"/>
    <property type="project" value="UniProtKB-KW"/>
</dbReference>
<dbReference type="GO" id="GO:1901135">
    <property type="term" value="P:carbohydrate derivative metabolic process"/>
    <property type="evidence" value="ECO:0007669"/>
    <property type="project" value="UniProtKB-ARBA"/>
</dbReference>
<evidence type="ECO:0000313" key="5">
    <source>
        <dbReference type="Proteomes" id="UP001237642"/>
    </source>
</evidence>
<reference evidence="4" key="1">
    <citation type="submission" date="2023-02" db="EMBL/GenBank/DDBJ databases">
        <title>Genome of toxic invasive species Heracleum sosnowskyi carries increased number of genes despite the absence of recent whole-genome duplications.</title>
        <authorList>
            <person name="Schelkunov M."/>
            <person name="Shtratnikova V."/>
            <person name="Makarenko M."/>
            <person name="Klepikova A."/>
            <person name="Omelchenko D."/>
            <person name="Novikova G."/>
            <person name="Obukhova E."/>
            <person name="Bogdanov V."/>
            <person name="Penin A."/>
            <person name="Logacheva M."/>
        </authorList>
    </citation>
    <scope>NUCLEOTIDE SEQUENCE</scope>
    <source>
        <strain evidence="4">Hsosn_3</strain>
        <tissue evidence="4">Leaf</tissue>
    </source>
</reference>
<dbReference type="InterPro" id="IPR002213">
    <property type="entry name" value="UDP_glucos_trans"/>
</dbReference>
<dbReference type="PANTHER" id="PTHR48044">
    <property type="entry name" value="GLYCOSYLTRANSFERASE"/>
    <property type="match status" value="1"/>
</dbReference>
<keyword evidence="3" id="KW-0414">Isoprene biosynthesis</keyword>
<keyword evidence="5" id="KW-1185">Reference proteome</keyword>
<dbReference type="EMBL" id="JAUIZM010000002">
    <property type="protein sequence ID" value="KAK1396637.1"/>
    <property type="molecule type" value="Genomic_DNA"/>
</dbReference>
<protein>
    <submittedName>
        <fullName evidence="4">Crocetin glucoside glucosyltransferase-like</fullName>
    </submittedName>
</protein>
<dbReference type="Proteomes" id="UP001237642">
    <property type="component" value="Unassembled WGS sequence"/>
</dbReference>
<dbReference type="PANTHER" id="PTHR48044:SF29">
    <property type="entry name" value="GLYCOSYLTRANSFERASE"/>
    <property type="match status" value="1"/>
</dbReference>
<organism evidence="4 5">
    <name type="scientific">Heracleum sosnowskyi</name>
    <dbReference type="NCBI Taxonomy" id="360622"/>
    <lineage>
        <taxon>Eukaryota</taxon>
        <taxon>Viridiplantae</taxon>
        <taxon>Streptophyta</taxon>
        <taxon>Embryophyta</taxon>
        <taxon>Tracheophyta</taxon>
        <taxon>Spermatophyta</taxon>
        <taxon>Magnoliopsida</taxon>
        <taxon>eudicotyledons</taxon>
        <taxon>Gunneridae</taxon>
        <taxon>Pentapetalae</taxon>
        <taxon>asterids</taxon>
        <taxon>campanulids</taxon>
        <taxon>Apiales</taxon>
        <taxon>Apiaceae</taxon>
        <taxon>Apioideae</taxon>
        <taxon>apioid superclade</taxon>
        <taxon>Tordylieae</taxon>
        <taxon>Tordyliinae</taxon>
        <taxon>Heracleum</taxon>
    </lineage>
</organism>
<comment type="caution">
    <text evidence="4">The sequence shown here is derived from an EMBL/GenBank/DDBJ whole genome shotgun (WGS) entry which is preliminary data.</text>
</comment>
<dbReference type="GO" id="GO:0008194">
    <property type="term" value="F:UDP-glycosyltransferase activity"/>
    <property type="evidence" value="ECO:0007669"/>
    <property type="project" value="InterPro"/>
</dbReference>
<sequence length="120" mass="13631">MILRHPSSGAFVSHCGWSSFNESIKFGVPIIGVPMQTDGPVANLVVEIRVGVQVRRDSEGKFKREEIGDAIINEGKDSEEAMRRKAKELSMRMKEKGEEDIDNAVEKLMHICRKKREIYQ</sequence>
<evidence type="ECO:0000313" key="4">
    <source>
        <dbReference type="EMBL" id="KAK1396637.1"/>
    </source>
</evidence>
<dbReference type="SUPFAM" id="SSF53756">
    <property type="entry name" value="UDP-Glycosyltransferase/glycogen phosphorylase"/>
    <property type="match status" value="1"/>
</dbReference>
<reference evidence="4" key="2">
    <citation type="submission" date="2023-05" db="EMBL/GenBank/DDBJ databases">
        <authorList>
            <person name="Schelkunov M.I."/>
        </authorList>
    </citation>
    <scope>NUCLEOTIDE SEQUENCE</scope>
    <source>
        <strain evidence="4">Hsosn_3</strain>
        <tissue evidence="4">Leaf</tissue>
    </source>
</reference>
<evidence type="ECO:0000256" key="3">
    <source>
        <dbReference type="ARBA" id="ARBA00023229"/>
    </source>
</evidence>
<name>A0AAD8J2P8_9APIA</name>
<keyword evidence="2" id="KW-0808">Transferase</keyword>
<comment type="pathway">
    <text evidence="1">Secondary metabolite biosynthesis; terpenoid biosynthesis.</text>
</comment>